<dbReference type="WBParaSite" id="GPLIN_001133400">
    <property type="protein sequence ID" value="GPLIN_001133400"/>
    <property type="gene ID" value="GPLIN_001133400"/>
</dbReference>
<keyword evidence="1" id="KW-1185">Reference proteome</keyword>
<sequence length="133" mass="15098">MAYRLDLIKKCAVTKPSVLREQTEKLKPALDLGRSEHLEQARLDSTNDRWKSFGASGCEASRYLIPTKCLHWCAIALVDNSNENYARQRLPIYGFTTTNAKTERLLDAEGMKCTRCAIELVDNSNENYINLAQ</sequence>
<evidence type="ECO:0000313" key="2">
    <source>
        <dbReference type="WBParaSite" id="GPLIN_001133400"/>
    </source>
</evidence>
<protein>
    <submittedName>
        <fullName evidence="2">SET domain-containing protein</fullName>
    </submittedName>
</protein>
<dbReference type="AlphaFoldDB" id="A0A183CEM9"/>
<organism evidence="1 2">
    <name type="scientific">Globodera pallida</name>
    <name type="common">Potato cyst nematode worm</name>
    <name type="synonym">Heterodera pallida</name>
    <dbReference type="NCBI Taxonomy" id="36090"/>
    <lineage>
        <taxon>Eukaryota</taxon>
        <taxon>Metazoa</taxon>
        <taxon>Ecdysozoa</taxon>
        <taxon>Nematoda</taxon>
        <taxon>Chromadorea</taxon>
        <taxon>Rhabditida</taxon>
        <taxon>Tylenchina</taxon>
        <taxon>Tylenchomorpha</taxon>
        <taxon>Tylenchoidea</taxon>
        <taxon>Heteroderidae</taxon>
        <taxon>Heteroderinae</taxon>
        <taxon>Globodera</taxon>
    </lineage>
</organism>
<evidence type="ECO:0000313" key="1">
    <source>
        <dbReference type="Proteomes" id="UP000050741"/>
    </source>
</evidence>
<reference evidence="2" key="3">
    <citation type="submission" date="2016-06" db="UniProtKB">
        <authorList>
            <consortium name="WormBaseParasite"/>
        </authorList>
    </citation>
    <scope>IDENTIFICATION</scope>
</reference>
<accession>A0A183CEM9</accession>
<reference evidence="1" key="2">
    <citation type="submission" date="2014-05" db="EMBL/GenBank/DDBJ databases">
        <title>The genome and life-stage specific transcriptomes of Globodera pallida elucidate key aspects of plant parasitism by a cyst nematode.</title>
        <authorList>
            <person name="Cotton J.A."/>
            <person name="Lilley C.J."/>
            <person name="Jones L.M."/>
            <person name="Kikuchi T."/>
            <person name="Reid A.J."/>
            <person name="Thorpe P."/>
            <person name="Tsai I.J."/>
            <person name="Beasley H."/>
            <person name="Blok V."/>
            <person name="Cock P.J.A."/>
            <person name="Van den Akker S.E."/>
            <person name="Holroyd N."/>
            <person name="Hunt M."/>
            <person name="Mantelin S."/>
            <person name="Naghra H."/>
            <person name="Pain A."/>
            <person name="Palomares-Rius J.E."/>
            <person name="Zarowiecki M."/>
            <person name="Berriman M."/>
            <person name="Jones J.T."/>
            <person name="Urwin P.E."/>
        </authorList>
    </citation>
    <scope>NUCLEOTIDE SEQUENCE [LARGE SCALE GENOMIC DNA]</scope>
    <source>
        <strain evidence="1">Lindley</strain>
    </source>
</reference>
<dbReference type="Proteomes" id="UP000050741">
    <property type="component" value="Unassembled WGS sequence"/>
</dbReference>
<name>A0A183CEM9_GLOPA</name>
<proteinExistence type="predicted"/>
<reference evidence="1" key="1">
    <citation type="submission" date="2013-12" db="EMBL/GenBank/DDBJ databases">
        <authorList>
            <person name="Aslett M."/>
        </authorList>
    </citation>
    <scope>NUCLEOTIDE SEQUENCE [LARGE SCALE GENOMIC DNA]</scope>
    <source>
        <strain evidence="1">Lindley</strain>
    </source>
</reference>